<proteinExistence type="predicted"/>
<organism evidence="1 2">
    <name type="scientific">Burkholderia vietnamiensis (strain G4 / LMG 22486)</name>
    <name type="common">Burkholderia cepacia (strain R1808)</name>
    <dbReference type="NCBI Taxonomy" id="269482"/>
    <lineage>
        <taxon>Bacteria</taxon>
        <taxon>Pseudomonadati</taxon>
        <taxon>Pseudomonadota</taxon>
        <taxon>Betaproteobacteria</taxon>
        <taxon>Burkholderiales</taxon>
        <taxon>Burkholderiaceae</taxon>
        <taxon>Burkholderia</taxon>
        <taxon>Burkholderia cepacia complex</taxon>
    </lineage>
</organism>
<keyword evidence="1" id="KW-0614">Plasmid</keyword>
<dbReference type="AlphaFoldDB" id="A4JVJ5"/>
<dbReference type="KEGG" id="bvi:Bcep1808_7421"/>
<dbReference type="EMBL" id="CP000619">
    <property type="protein sequence ID" value="ABO60298.1"/>
    <property type="molecule type" value="Genomic_DNA"/>
</dbReference>
<sequence length="298" mass="32431">MNPSLSAAEFAPTSAPAYISFADMGGLIRQRHLYADSALQVDGRRFGAATVGAMRMAQAEEAINRLVTAARDREKPKGRPQAIREALRVAKDSDDPHELHYLTSMFINEPTVIKELAKNPHLPEKSQRVIANDATLAANVHVMRSLASNPSLQPELMRDLLNSSEDSIVRYEIAHNAALKSRFAPDADSPYVKLCDELADTTYDNALRLAALPGVRDADVLRKVARTRDVVFGARELEAVADNIHTPVDVLADMANVPKSRKMLHAAFGVTVAQKAARTLVELRHPEGPGAGMEAALT</sequence>
<name>A4JVJ5_BURVG</name>
<geneLocation type="plasmid" evidence="1 2">
    <name>pBVIE03</name>
</geneLocation>
<gene>
    <name evidence="1" type="ordered locus">Bcep1808_7421</name>
</gene>
<evidence type="ECO:0000313" key="1">
    <source>
        <dbReference type="EMBL" id="ABO60298.1"/>
    </source>
</evidence>
<evidence type="ECO:0000313" key="2">
    <source>
        <dbReference type="Proteomes" id="UP000002287"/>
    </source>
</evidence>
<accession>A4JVJ5</accession>
<protein>
    <submittedName>
        <fullName evidence="1">Uncharacterized protein</fullName>
    </submittedName>
</protein>
<dbReference type="Proteomes" id="UP000002287">
    <property type="component" value="Plasmid pBVIE03"/>
</dbReference>
<dbReference type="HOGENOM" id="CLU_932792_0_0_4"/>
<reference evidence="1 2" key="1">
    <citation type="submission" date="2007-03" db="EMBL/GenBank/DDBJ databases">
        <title>Complete sequence of plasmid pBVIE03 of Burkholderia vietnamiensis G4.</title>
        <authorList>
            <consortium name="US DOE Joint Genome Institute"/>
            <person name="Copeland A."/>
            <person name="Lucas S."/>
            <person name="Lapidus A."/>
            <person name="Barry K."/>
            <person name="Detter J.C."/>
            <person name="Glavina del Rio T."/>
            <person name="Hammon N."/>
            <person name="Israni S."/>
            <person name="Dalin E."/>
            <person name="Tice H."/>
            <person name="Pitluck S."/>
            <person name="Chain P."/>
            <person name="Malfatti S."/>
            <person name="Shin M."/>
            <person name="Vergez L."/>
            <person name="Schmutz J."/>
            <person name="Larimer F."/>
            <person name="Land M."/>
            <person name="Hauser L."/>
            <person name="Kyrpides N."/>
            <person name="Tiedje J."/>
            <person name="Richardson P."/>
        </authorList>
    </citation>
    <scope>NUCLEOTIDE SEQUENCE [LARGE SCALE GENOMIC DNA]</scope>
    <source>
        <strain evidence="2">G4 / LMG 22486</strain>
        <plasmid evidence="1 2">pBVIE03</plasmid>
    </source>
</reference>